<dbReference type="Pfam" id="PF00392">
    <property type="entry name" value="GntR"/>
    <property type="match status" value="1"/>
</dbReference>
<dbReference type="AlphaFoldDB" id="A0A917AI31"/>
<dbReference type="Gene3D" id="1.10.10.10">
    <property type="entry name" value="Winged helix-like DNA-binding domain superfamily/Winged helix DNA-binding domain"/>
    <property type="match status" value="1"/>
</dbReference>
<dbReference type="EMBL" id="BMFK01000001">
    <property type="protein sequence ID" value="GGE54437.1"/>
    <property type="molecule type" value="Genomic_DNA"/>
</dbReference>
<evidence type="ECO:0000256" key="1">
    <source>
        <dbReference type="ARBA" id="ARBA00023015"/>
    </source>
</evidence>
<dbReference type="InterPro" id="IPR036388">
    <property type="entry name" value="WH-like_DNA-bd_sf"/>
</dbReference>
<dbReference type="PANTHER" id="PTHR38445">
    <property type="entry name" value="HTH-TYPE TRANSCRIPTIONAL REPRESSOR YTRA"/>
    <property type="match status" value="1"/>
</dbReference>
<gene>
    <name evidence="5" type="ORF">GCM10007140_00940</name>
</gene>
<organism evidence="5 6">
    <name type="scientific">Priestia taiwanensis</name>
    <dbReference type="NCBI Taxonomy" id="1347902"/>
    <lineage>
        <taxon>Bacteria</taxon>
        <taxon>Bacillati</taxon>
        <taxon>Bacillota</taxon>
        <taxon>Bacilli</taxon>
        <taxon>Bacillales</taxon>
        <taxon>Bacillaceae</taxon>
        <taxon>Priestia</taxon>
    </lineage>
</organism>
<dbReference type="CDD" id="cd07377">
    <property type="entry name" value="WHTH_GntR"/>
    <property type="match status" value="1"/>
</dbReference>
<protein>
    <submittedName>
        <fullName evidence="5">GntR family transcriptional regulator</fullName>
    </submittedName>
</protein>
<keyword evidence="6" id="KW-1185">Reference proteome</keyword>
<keyword evidence="1" id="KW-0805">Transcription regulation</keyword>
<reference evidence="5" key="2">
    <citation type="submission" date="2020-09" db="EMBL/GenBank/DDBJ databases">
        <authorList>
            <person name="Sun Q."/>
            <person name="Zhou Y."/>
        </authorList>
    </citation>
    <scope>NUCLEOTIDE SEQUENCE</scope>
    <source>
        <strain evidence="5">CGMCC 1.12698</strain>
    </source>
</reference>
<keyword evidence="2" id="KW-0238">DNA-binding</keyword>
<dbReference type="PROSITE" id="PS50949">
    <property type="entry name" value="HTH_GNTR"/>
    <property type="match status" value="1"/>
</dbReference>
<dbReference type="InterPro" id="IPR036390">
    <property type="entry name" value="WH_DNA-bd_sf"/>
</dbReference>
<evidence type="ECO:0000256" key="2">
    <source>
        <dbReference type="ARBA" id="ARBA00023125"/>
    </source>
</evidence>
<sequence>MKIHINPRGSVPVWEQIVQQIKEFIIKGVLLPNEKLPSILELSSMIIVNPNTVGKAYQYLERQGIVETIRGRGTFISEKFHPTGNEEQQLEIKKALKKLLIEASCIGVTEELFRTWIEDIMNDLGGESDATSKKPIKKN</sequence>
<keyword evidence="3" id="KW-0804">Transcription</keyword>
<proteinExistence type="predicted"/>
<name>A0A917AI31_9BACI</name>
<evidence type="ECO:0000259" key="4">
    <source>
        <dbReference type="PROSITE" id="PS50949"/>
    </source>
</evidence>
<dbReference type="SUPFAM" id="SSF46785">
    <property type="entry name" value="Winged helix' DNA-binding domain"/>
    <property type="match status" value="1"/>
</dbReference>
<dbReference type="GO" id="GO:0003700">
    <property type="term" value="F:DNA-binding transcription factor activity"/>
    <property type="evidence" value="ECO:0007669"/>
    <property type="project" value="InterPro"/>
</dbReference>
<dbReference type="Proteomes" id="UP000605259">
    <property type="component" value="Unassembled WGS sequence"/>
</dbReference>
<evidence type="ECO:0000313" key="6">
    <source>
        <dbReference type="Proteomes" id="UP000605259"/>
    </source>
</evidence>
<dbReference type="RefSeq" id="WP_188386503.1">
    <property type="nucleotide sequence ID" value="NZ_BMFK01000001.1"/>
</dbReference>
<dbReference type="InterPro" id="IPR000524">
    <property type="entry name" value="Tscrpt_reg_HTH_GntR"/>
</dbReference>
<dbReference type="SMART" id="SM00345">
    <property type="entry name" value="HTH_GNTR"/>
    <property type="match status" value="1"/>
</dbReference>
<feature type="domain" description="HTH gntR-type" evidence="4">
    <location>
        <begin position="11"/>
        <end position="79"/>
    </location>
</feature>
<dbReference type="GO" id="GO:0003677">
    <property type="term" value="F:DNA binding"/>
    <property type="evidence" value="ECO:0007669"/>
    <property type="project" value="UniProtKB-KW"/>
</dbReference>
<reference evidence="5" key="1">
    <citation type="journal article" date="2014" name="Int. J. Syst. Evol. Microbiol.">
        <title>Complete genome sequence of Corynebacterium casei LMG S-19264T (=DSM 44701T), isolated from a smear-ripened cheese.</title>
        <authorList>
            <consortium name="US DOE Joint Genome Institute (JGI-PGF)"/>
            <person name="Walter F."/>
            <person name="Albersmeier A."/>
            <person name="Kalinowski J."/>
            <person name="Ruckert C."/>
        </authorList>
    </citation>
    <scope>NUCLEOTIDE SEQUENCE</scope>
    <source>
        <strain evidence="5">CGMCC 1.12698</strain>
    </source>
</reference>
<accession>A0A917AI31</accession>
<evidence type="ECO:0000256" key="3">
    <source>
        <dbReference type="ARBA" id="ARBA00023163"/>
    </source>
</evidence>
<dbReference type="PANTHER" id="PTHR38445:SF9">
    <property type="entry name" value="HTH-TYPE TRANSCRIPTIONAL REPRESSOR YTRA"/>
    <property type="match status" value="1"/>
</dbReference>
<comment type="caution">
    <text evidence="5">The sequence shown here is derived from an EMBL/GenBank/DDBJ whole genome shotgun (WGS) entry which is preliminary data.</text>
</comment>
<evidence type="ECO:0000313" key="5">
    <source>
        <dbReference type="EMBL" id="GGE54437.1"/>
    </source>
</evidence>